<feature type="domain" description="G-protein coupled receptors family 1 profile" evidence="6">
    <location>
        <begin position="44"/>
        <end position="230"/>
    </location>
</feature>
<keyword evidence="3 5" id="KW-1133">Transmembrane helix</keyword>
<evidence type="ECO:0000256" key="2">
    <source>
        <dbReference type="ARBA" id="ARBA00022692"/>
    </source>
</evidence>
<keyword evidence="2 5" id="KW-0812">Transmembrane</keyword>
<evidence type="ECO:0000256" key="1">
    <source>
        <dbReference type="ARBA" id="ARBA00004370"/>
    </source>
</evidence>
<accession>A0A0V0RX73</accession>
<dbReference type="SUPFAM" id="SSF81321">
    <property type="entry name" value="Family A G protein-coupled receptor-like"/>
    <property type="match status" value="1"/>
</dbReference>
<feature type="transmembrane region" description="Helical" evidence="5">
    <location>
        <begin position="62"/>
        <end position="86"/>
    </location>
</feature>
<protein>
    <recommendedName>
        <fullName evidence="6">G-protein coupled receptors family 1 profile domain-containing protein</fullName>
    </recommendedName>
</protein>
<evidence type="ECO:0000313" key="8">
    <source>
        <dbReference type="Proteomes" id="UP000054630"/>
    </source>
</evidence>
<evidence type="ECO:0000259" key="6">
    <source>
        <dbReference type="PROSITE" id="PS50262"/>
    </source>
</evidence>
<dbReference type="Pfam" id="PF10320">
    <property type="entry name" value="7TM_GPCR_Srsx"/>
    <property type="match status" value="1"/>
</dbReference>
<dbReference type="InterPro" id="IPR017452">
    <property type="entry name" value="GPCR_Rhodpsn_7TM"/>
</dbReference>
<feature type="transmembrane region" description="Helical" evidence="5">
    <location>
        <begin position="26"/>
        <end position="50"/>
    </location>
</feature>
<gene>
    <name evidence="7" type="ORF">T07_9593</name>
</gene>
<evidence type="ECO:0000256" key="5">
    <source>
        <dbReference type="SAM" id="Phobius"/>
    </source>
</evidence>
<evidence type="ECO:0000313" key="7">
    <source>
        <dbReference type="EMBL" id="KRX19089.1"/>
    </source>
</evidence>
<proteinExistence type="predicted"/>
<reference evidence="7 8" key="1">
    <citation type="submission" date="2015-01" db="EMBL/GenBank/DDBJ databases">
        <title>Evolution of Trichinella species and genotypes.</title>
        <authorList>
            <person name="Korhonen P.K."/>
            <person name="Edoardo P."/>
            <person name="Giuseppe L.R."/>
            <person name="Gasser R.B."/>
        </authorList>
    </citation>
    <scope>NUCLEOTIDE SEQUENCE [LARGE SCALE GENOMIC DNA]</scope>
    <source>
        <strain evidence="7">ISS37</strain>
    </source>
</reference>
<evidence type="ECO:0000256" key="4">
    <source>
        <dbReference type="ARBA" id="ARBA00023136"/>
    </source>
</evidence>
<dbReference type="PROSITE" id="PS50262">
    <property type="entry name" value="G_PROTEIN_RECEP_F1_2"/>
    <property type="match status" value="1"/>
</dbReference>
<dbReference type="EMBL" id="JYDL01000063">
    <property type="protein sequence ID" value="KRX19089.1"/>
    <property type="molecule type" value="Genomic_DNA"/>
</dbReference>
<dbReference type="Proteomes" id="UP000054630">
    <property type="component" value="Unassembled WGS sequence"/>
</dbReference>
<dbReference type="OrthoDB" id="10291764at2759"/>
<comment type="caution">
    <text evidence="7">The sequence shown here is derived from an EMBL/GenBank/DDBJ whole genome shotgun (WGS) entry which is preliminary data.</text>
</comment>
<comment type="subcellular location">
    <subcellularLocation>
        <location evidence="1">Membrane</location>
    </subcellularLocation>
</comment>
<dbReference type="InterPro" id="IPR019424">
    <property type="entry name" value="7TM_GPCR_Srsx"/>
</dbReference>
<dbReference type="AlphaFoldDB" id="A0A0V0RX73"/>
<organism evidence="7 8">
    <name type="scientific">Trichinella nelsoni</name>
    <dbReference type="NCBI Taxonomy" id="6336"/>
    <lineage>
        <taxon>Eukaryota</taxon>
        <taxon>Metazoa</taxon>
        <taxon>Ecdysozoa</taxon>
        <taxon>Nematoda</taxon>
        <taxon>Enoplea</taxon>
        <taxon>Dorylaimia</taxon>
        <taxon>Trichinellida</taxon>
        <taxon>Trichinellidae</taxon>
        <taxon>Trichinella</taxon>
    </lineage>
</organism>
<feature type="transmembrane region" description="Helical" evidence="5">
    <location>
        <begin position="150"/>
        <end position="171"/>
    </location>
</feature>
<keyword evidence="4 5" id="KW-0472">Membrane</keyword>
<sequence>MENKCFTQVNVSLKEENAYTENRAKIVATIATAVCIIAVISMLASTFAFCVHLWTPSLRSRYYLMIIVRCMCDFFSGLSYIIYFAIKLTHHQNAPNIITNHCCIELIPPFFCQTFSTLLLVASTVDRLVAVRFPLFYRNVSMHLIKTLSGVNVVVTFSQITGRIFSFISLFKPAQNIMPYLNAATQILATTTGFGNLLIYLITCKQFHAAAKHIFVTNKFTNSVFPHSYY</sequence>
<feature type="transmembrane region" description="Helical" evidence="5">
    <location>
        <begin position="183"/>
        <end position="202"/>
    </location>
</feature>
<dbReference type="Gene3D" id="1.20.1070.10">
    <property type="entry name" value="Rhodopsin 7-helix transmembrane proteins"/>
    <property type="match status" value="2"/>
</dbReference>
<name>A0A0V0RX73_9BILA</name>
<keyword evidence="8" id="KW-1185">Reference proteome</keyword>
<evidence type="ECO:0000256" key="3">
    <source>
        <dbReference type="ARBA" id="ARBA00022989"/>
    </source>
</evidence>
<dbReference type="GO" id="GO:0016020">
    <property type="term" value="C:membrane"/>
    <property type="evidence" value="ECO:0007669"/>
    <property type="project" value="UniProtKB-SubCell"/>
</dbReference>